<dbReference type="OrthoDB" id="3601922at2"/>
<organism evidence="2 3">
    <name type="scientific">Kitasatospora acidiphila</name>
    <dbReference type="NCBI Taxonomy" id="2567942"/>
    <lineage>
        <taxon>Bacteria</taxon>
        <taxon>Bacillati</taxon>
        <taxon>Actinomycetota</taxon>
        <taxon>Actinomycetes</taxon>
        <taxon>Kitasatosporales</taxon>
        <taxon>Streptomycetaceae</taxon>
        <taxon>Kitasatospora</taxon>
    </lineage>
</organism>
<dbReference type="SUPFAM" id="SSF53474">
    <property type="entry name" value="alpha/beta-Hydrolases"/>
    <property type="match status" value="1"/>
</dbReference>
<evidence type="ECO:0000259" key="1">
    <source>
        <dbReference type="Pfam" id="PF00561"/>
    </source>
</evidence>
<name>A0A540VXW3_9ACTN</name>
<dbReference type="Pfam" id="PF00561">
    <property type="entry name" value="Abhydrolase_1"/>
    <property type="match status" value="1"/>
</dbReference>
<dbReference type="PANTHER" id="PTHR43798">
    <property type="entry name" value="MONOACYLGLYCEROL LIPASE"/>
    <property type="match status" value="1"/>
</dbReference>
<dbReference type="PRINTS" id="PR00111">
    <property type="entry name" value="ABHYDROLASE"/>
</dbReference>
<proteinExistence type="predicted"/>
<dbReference type="AlphaFoldDB" id="A0A540VXW3"/>
<feature type="domain" description="AB hydrolase-1" evidence="1">
    <location>
        <begin position="45"/>
        <end position="277"/>
    </location>
</feature>
<protein>
    <submittedName>
        <fullName evidence="2">Alpha/beta hydrolase</fullName>
    </submittedName>
</protein>
<dbReference type="GO" id="GO:0016787">
    <property type="term" value="F:hydrolase activity"/>
    <property type="evidence" value="ECO:0007669"/>
    <property type="project" value="UniProtKB-KW"/>
</dbReference>
<dbReference type="EMBL" id="VIGB01000003">
    <property type="protein sequence ID" value="TQF01603.1"/>
    <property type="molecule type" value="Genomic_DNA"/>
</dbReference>
<reference evidence="2 3" key="1">
    <citation type="submission" date="2019-06" db="EMBL/GenBank/DDBJ databases">
        <title>Description of Kitasatospora acidophila sp. nov. isolated from pine grove soil, and reclassification of Streptomyces novaecaesareae to Kitasatospora novaeceasareae comb. nov.</title>
        <authorList>
            <person name="Kim M.J."/>
        </authorList>
    </citation>
    <scope>NUCLEOTIDE SEQUENCE [LARGE SCALE GENOMIC DNA]</scope>
    <source>
        <strain evidence="2 3">MMS16-CNU292</strain>
    </source>
</reference>
<comment type="caution">
    <text evidence="2">The sequence shown here is derived from an EMBL/GenBank/DDBJ whole genome shotgun (WGS) entry which is preliminary data.</text>
</comment>
<dbReference type="PRINTS" id="PR00412">
    <property type="entry name" value="EPOXHYDRLASE"/>
</dbReference>
<dbReference type="Proteomes" id="UP000319103">
    <property type="component" value="Unassembled WGS sequence"/>
</dbReference>
<dbReference type="PANTHER" id="PTHR43798:SF33">
    <property type="entry name" value="HYDROLASE, PUTATIVE (AFU_ORTHOLOGUE AFUA_2G14860)-RELATED"/>
    <property type="match status" value="1"/>
</dbReference>
<dbReference type="InterPro" id="IPR000073">
    <property type="entry name" value="AB_hydrolase_1"/>
</dbReference>
<dbReference type="InterPro" id="IPR050266">
    <property type="entry name" value="AB_hydrolase_sf"/>
</dbReference>
<gene>
    <name evidence="2" type="ORF">E6W39_04295</name>
</gene>
<dbReference type="InterPro" id="IPR029058">
    <property type="entry name" value="AB_hydrolase_fold"/>
</dbReference>
<keyword evidence="3" id="KW-1185">Reference proteome</keyword>
<keyword evidence="2" id="KW-0378">Hydrolase</keyword>
<sequence>MRSVTAPAAAGRADGRHEVVVTRHQWRGHSYEARYVRGASSRTAPLVLVGGAFQTKEGWGRLEREFLAFADVLAVDLPGWGSSPVLPEQYGTDFLSDALSQILDDLELTEVNLLGGSYGSAVVYRLAQRQSDRVAKMVLAGTMMRIPEQAHAPIRRSLELLAAGEMDEFAEVTLGMLINADTVASVVAGTRVRRFLQRRLLNMTPRDKQQFIANSRRLLQHEGLDLRQPPTMPVLAIAGEHDNFTTPERCRALARTCPDSRFAVVADADHMLPVERPVELADLVRRFLLGEPMGEVGYCRTVERISPLVLV</sequence>
<dbReference type="Gene3D" id="3.40.50.1820">
    <property type="entry name" value="alpha/beta hydrolase"/>
    <property type="match status" value="1"/>
</dbReference>
<dbReference type="GO" id="GO:0016020">
    <property type="term" value="C:membrane"/>
    <property type="evidence" value="ECO:0007669"/>
    <property type="project" value="TreeGrafter"/>
</dbReference>
<accession>A0A540VXW3</accession>
<dbReference type="InterPro" id="IPR000639">
    <property type="entry name" value="Epox_hydrolase-like"/>
</dbReference>
<evidence type="ECO:0000313" key="2">
    <source>
        <dbReference type="EMBL" id="TQF01603.1"/>
    </source>
</evidence>
<evidence type="ECO:0000313" key="3">
    <source>
        <dbReference type="Proteomes" id="UP000319103"/>
    </source>
</evidence>